<keyword evidence="2" id="KW-0645">Protease</keyword>
<feature type="chain" id="PRO_5046557807" evidence="3">
    <location>
        <begin position="22"/>
        <end position="550"/>
    </location>
</feature>
<dbReference type="EMBL" id="JBHTBN010000003">
    <property type="protein sequence ID" value="MFC7357640.1"/>
    <property type="molecule type" value="Genomic_DNA"/>
</dbReference>
<evidence type="ECO:0000256" key="2">
    <source>
        <dbReference type="PROSITE-ProRule" id="PRU01240"/>
    </source>
</evidence>
<dbReference type="InterPro" id="IPR036852">
    <property type="entry name" value="Peptidase_S8/S53_dom_sf"/>
</dbReference>
<dbReference type="InterPro" id="IPR000209">
    <property type="entry name" value="Peptidase_S8/S53_dom"/>
</dbReference>
<organism evidence="5 6">
    <name type="scientific">Jejudonia soesokkakensis</name>
    <dbReference type="NCBI Taxonomy" id="1323432"/>
    <lineage>
        <taxon>Bacteria</taxon>
        <taxon>Pseudomonadati</taxon>
        <taxon>Bacteroidota</taxon>
        <taxon>Flavobacteriia</taxon>
        <taxon>Flavobacteriales</taxon>
        <taxon>Flavobacteriaceae</taxon>
        <taxon>Jejudonia</taxon>
    </lineage>
</organism>
<sequence>MARLIYFILSLVCMSIPDVLAQSDAVVLDTVHMYIRTLPNVENLEFTKTGGIVLYTGNDPVLATLLKDETILEFKKGFPTSQNDKLKRTYSVKVVTPKINPLSEEQLPNLKKTLIREASHIFEFGEVVADTTVKVYYPNDYGTTIKGKKNLGYDVSMAHYDYLGMPQAWAYTTGFPEIIIGIADEKLPKDHPDFKDKTIILRESVVGGGHGYSVGANAVAQGDNAYGIAGVCYDCDVFGSRYGSFSTFDQLLELSQAGAKILNCSFVTTKYYETAQEVINEMYDNGTIIVASAGNRPWSENYGKKLYYPASYENVISVSSVTYKYETPYDNFGLSSDGNYYAQNIKNYLGRSLGFTDNNPEKEPYIYLVSTPTLNPMVDIVAPGVLVFSFGNYLLKPEYIYNKYQSTSMAAPLVAGTLGLMFSLYPELPLPEAESILKITSTNINEIEGNKPFAGHYGAGALHTGRAVKMVNDLISPTETLTVENQDFNRWDFILTALSESVVIQNQTFREEASLRLTSKNKIVLKPGTRLQSTNKRGIVLAIDPTLSKK</sequence>
<dbReference type="Pfam" id="PF00082">
    <property type="entry name" value="Peptidase_S8"/>
    <property type="match status" value="1"/>
</dbReference>
<evidence type="ECO:0000256" key="1">
    <source>
        <dbReference type="ARBA" id="ARBA00011073"/>
    </source>
</evidence>
<dbReference type="PROSITE" id="PS51892">
    <property type="entry name" value="SUBTILASE"/>
    <property type="match status" value="1"/>
</dbReference>
<dbReference type="RefSeq" id="WP_380217484.1">
    <property type="nucleotide sequence ID" value="NZ_JBHTBN010000003.1"/>
</dbReference>
<dbReference type="Gene3D" id="3.40.50.200">
    <property type="entry name" value="Peptidase S8/S53 domain"/>
    <property type="match status" value="1"/>
</dbReference>
<feature type="active site" description="Charge relay system" evidence="2">
    <location>
        <position position="408"/>
    </location>
</feature>
<evidence type="ECO:0000259" key="4">
    <source>
        <dbReference type="Pfam" id="PF00082"/>
    </source>
</evidence>
<keyword evidence="2" id="KW-0378">Hydrolase</keyword>
<feature type="domain" description="Peptidase S8/S53" evidence="4">
    <location>
        <begin position="178"/>
        <end position="450"/>
    </location>
</feature>
<dbReference type="InterPro" id="IPR051048">
    <property type="entry name" value="Peptidase_S8/S53_subtilisin"/>
</dbReference>
<feature type="signal peptide" evidence="3">
    <location>
        <begin position="1"/>
        <end position="21"/>
    </location>
</feature>
<dbReference type="Proteomes" id="UP001596415">
    <property type="component" value="Unassembled WGS sequence"/>
</dbReference>
<dbReference type="SUPFAM" id="SSF52743">
    <property type="entry name" value="Subtilisin-like"/>
    <property type="match status" value="1"/>
</dbReference>
<accession>A0ABW2MV70</accession>
<evidence type="ECO:0000313" key="5">
    <source>
        <dbReference type="EMBL" id="MFC7357640.1"/>
    </source>
</evidence>
<dbReference type="PANTHER" id="PTHR43399:SF4">
    <property type="entry name" value="CELL WALL-ASSOCIATED PROTEASE"/>
    <property type="match status" value="1"/>
</dbReference>
<keyword evidence="2" id="KW-0720">Serine protease</keyword>
<keyword evidence="3" id="KW-0732">Signal</keyword>
<feature type="active site" description="Charge relay system" evidence="2">
    <location>
        <position position="184"/>
    </location>
</feature>
<comment type="caution">
    <text evidence="5">The sequence shown here is derived from an EMBL/GenBank/DDBJ whole genome shotgun (WGS) entry which is preliminary data.</text>
</comment>
<protein>
    <submittedName>
        <fullName evidence="5">S8 family serine peptidase</fullName>
    </submittedName>
</protein>
<evidence type="ECO:0000313" key="6">
    <source>
        <dbReference type="Proteomes" id="UP001596415"/>
    </source>
</evidence>
<reference evidence="6" key="1">
    <citation type="journal article" date="2019" name="Int. J. Syst. Evol. Microbiol.">
        <title>The Global Catalogue of Microorganisms (GCM) 10K type strain sequencing project: providing services to taxonomists for standard genome sequencing and annotation.</title>
        <authorList>
            <consortium name="The Broad Institute Genomics Platform"/>
            <consortium name="The Broad Institute Genome Sequencing Center for Infectious Disease"/>
            <person name="Wu L."/>
            <person name="Ma J."/>
        </authorList>
    </citation>
    <scope>NUCLEOTIDE SEQUENCE [LARGE SCALE GENOMIC DNA]</scope>
    <source>
        <strain evidence="6">CGMCC 1.16306</strain>
    </source>
</reference>
<dbReference type="PANTHER" id="PTHR43399">
    <property type="entry name" value="SUBTILISIN-RELATED"/>
    <property type="match status" value="1"/>
</dbReference>
<keyword evidence="6" id="KW-1185">Reference proteome</keyword>
<proteinExistence type="inferred from homology"/>
<comment type="similarity">
    <text evidence="1 2">Belongs to the peptidase S8 family.</text>
</comment>
<evidence type="ECO:0000256" key="3">
    <source>
        <dbReference type="SAM" id="SignalP"/>
    </source>
</evidence>
<gene>
    <name evidence="5" type="ORF">ACFQO1_08075</name>
</gene>
<feature type="active site" description="Charge relay system" evidence="2">
    <location>
        <position position="210"/>
    </location>
</feature>
<name>A0ABW2MV70_9FLAO</name>